<sequence>MIRMTQDIDRQGGALAEPPASPAISLPAHADDRAARDRVRPRIARKAALRRGRLISAALLASPALWILVLDVLRRARHMTTFDRPHAAGYAATVAASLGFWGLLLYVASGRRGAARGAVGALFVALFTLACGVQGGFHALYNIYCSVDSQIHSQSIPWSIVGTLPLGHPSVIAHFAVALGFALGVLRLSRRLVRPRRLRRRLAAAVVPLALAGVAMIPVSYRVIQSSSADMIYFHGITALVKEHLGVTNDSPDLRVQRRRPERVPRLAARPARPRNVVLILQESQRADVTCVAYDPACDKATPFSNAAAPRRMPLLQMRAHDSTTAISISNIWSGVPPTESLEVLGAAPLLWDYAHAAGWDTAYWTSQNLMFGNARLYVQDIPVSHRAVATQLDPGADLDYGAYDRQLTDRVIEEWDELVEPFFAVVHYSNVHFPYVSDPLHSPFQPSELTKAPEKNEHFKNYYKNVVYLSDMAVGRLIEHIRGTPSGERTVIVYTSDHGESFREHWQLGHTSSLWDEEILVPTWIDAPEGTLAPEERASIEGAKDTFVWHLDLAPTFLDLMGLWDEPGLDPFRRRMIGHPLTRPERTVAPMPLTNCTWVWGCAFRNWGMMQGPMKIEAREWDGEYHCFNVLEDPLELTNLGEQACAPLPDLARGLFHEMPNVTPPGRPKVDWGG</sequence>
<feature type="transmembrane region" description="Helical" evidence="2">
    <location>
        <begin position="89"/>
        <end position="107"/>
    </location>
</feature>
<keyword evidence="2" id="KW-0812">Transmembrane</keyword>
<name>A9EUK8_SORC5</name>
<organism evidence="4 5">
    <name type="scientific">Sorangium cellulosum (strain So ce56)</name>
    <name type="common">Polyangium cellulosum (strain So ce56)</name>
    <dbReference type="NCBI Taxonomy" id="448385"/>
    <lineage>
        <taxon>Bacteria</taxon>
        <taxon>Pseudomonadati</taxon>
        <taxon>Myxococcota</taxon>
        <taxon>Polyangia</taxon>
        <taxon>Polyangiales</taxon>
        <taxon>Polyangiaceae</taxon>
        <taxon>Sorangium</taxon>
    </lineage>
</organism>
<dbReference type="eggNOG" id="COG3119">
    <property type="taxonomic scope" value="Bacteria"/>
</dbReference>
<evidence type="ECO:0000256" key="2">
    <source>
        <dbReference type="SAM" id="Phobius"/>
    </source>
</evidence>
<feature type="region of interest" description="Disordered" evidence="1">
    <location>
        <begin position="1"/>
        <end position="35"/>
    </location>
</feature>
<gene>
    <name evidence="4" type="ordered locus">sce0951</name>
</gene>
<feature type="transmembrane region" description="Helical" evidence="2">
    <location>
        <begin position="171"/>
        <end position="189"/>
    </location>
</feature>
<dbReference type="Proteomes" id="UP000002139">
    <property type="component" value="Chromosome"/>
</dbReference>
<dbReference type="Gene3D" id="3.40.720.10">
    <property type="entry name" value="Alkaline Phosphatase, subunit A"/>
    <property type="match status" value="1"/>
</dbReference>
<keyword evidence="2" id="KW-0472">Membrane</keyword>
<reference evidence="4 5" key="1">
    <citation type="journal article" date="2007" name="Nat. Biotechnol.">
        <title>Complete genome sequence of the myxobacterium Sorangium cellulosum.</title>
        <authorList>
            <person name="Schneiker S."/>
            <person name="Perlova O."/>
            <person name="Kaiser O."/>
            <person name="Gerth K."/>
            <person name="Alici A."/>
            <person name="Altmeyer M.O."/>
            <person name="Bartels D."/>
            <person name="Bekel T."/>
            <person name="Beyer S."/>
            <person name="Bode E."/>
            <person name="Bode H.B."/>
            <person name="Bolten C.J."/>
            <person name="Choudhuri J.V."/>
            <person name="Doss S."/>
            <person name="Elnakady Y.A."/>
            <person name="Frank B."/>
            <person name="Gaigalat L."/>
            <person name="Goesmann A."/>
            <person name="Groeger C."/>
            <person name="Gross F."/>
            <person name="Jelsbak L."/>
            <person name="Jelsbak L."/>
            <person name="Kalinowski J."/>
            <person name="Kegler C."/>
            <person name="Knauber T."/>
            <person name="Konietzny S."/>
            <person name="Kopp M."/>
            <person name="Krause L."/>
            <person name="Krug D."/>
            <person name="Linke B."/>
            <person name="Mahmud T."/>
            <person name="Martinez-Arias R."/>
            <person name="McHardy A.C."/>
            <person name="Merai M."/>
            <person name="Meyer F."/>
            <person name="Mormann S."/>
            <person name="Munoz-Dorado J."/>
            <person name="Perez J."/>
            <person name="Pradella S."/>
            <person name="Rachid S."/>
            <person name="Raddatz G."/>
            <person name="Rosenau F."/>
            <person name="Rueckert C."/>
            <person name="Sasse F."/>
            <person name="Scharfe M."/>
            <person name="Schuster S.C."/>
            <person name="Suen G."/>
            <person name="Treuner-Lange A."/>
            <person name="Velicer G.J."/>
            <person name="Vorholter F.-J."/>
            <person name="Weissman K.J."/>
            <person name="Welch R.D."/>
            <person name="Wenzel S.C."/>
            <person name="Whitworth D.E."/>
            <person name="Wilhelm S."/>
            <person name="Wittmann C."/>
            <person name="Bloecker H."/>
            <person name="Puehler A."/>
            <person name="Mueller R."/>
        </authorList>
    </citation>
    <scope>NUCLEOTIDE SEQUENCE [LARGE SCALE GENOMIC DNA]</scope>
    <source>
        <strain evidence="5">So ce56</strain>
    </source>
</reference>
<dbReference type="PANTHER" id="PTHR43751:SF3">
    <property type="entry name" value="SULFATASE N-TERMINAL DOMAIN-CONTAINING PROTEIN"/>
    <property type="match status" value="1"/>
</dbReference>
<keyword evidence="5" id="KW-1185">Reference proteome</keyword>
<dbReference type="InterPro" id="IPR000917">
    <property type="entry name" value="Sulfatase_N"/>
</dbReference>
<protein>
    <recommendedName>
        <fullName evidence="3">Sulfatase N-terminal domain-containing protein</fullName>
    </recommendedName>
</protein>
<dbReference type="EMBL" id="AM746676">
    <property type="protein sequence ID" value="CAN91108.1"/>
    <property type="molecule type" value="Genomic_DNA"/>
</dbReference>
<evidence type="ECO:0000313" key="4">
    <source>
        <dbReference type="EMBL" id="CAN91108.1"/>
    </source>
</evidence>
<dbReference type="Pfam" id="PF00884">
    <property type="entry name" value="Sulfatase"/>
    <property type="match status" value="1"/>
</dbReference>
<dbReference type="InterPro" id="IPR052701">
    <property type="entry name" value="GAG_Ulvan_Degrading_Sulfatases"/>
</dbReference>
<evidence type="ECO:0000256" key="1">
    <source>
        <dbReference type="SAM" id="MobiDB-lite"/>
    </source>
</evidence>
<dbReference type="STRING" id="448385.sce0951"/>
<dbReference type="SUPFAM" id="SSF53649">
    <property type="entry name" value="Alkaline phosphatase-like"/>
    <property type="match status" value="1"/>
</dbReference>
<evidence type="ECO:0000313" key="5">
    <source>
        <dbReference type="Proteomes" id="UP000002139"/>
    </source>
</evidence>
<keyword evidence="2" id="KW-1133">Transmembrane helix</keyword>
<feature type="transmembrane region" description="Helical" evidence="2">
    <location>
        <begin position="52"/>
        <end position="69"/>
    </location>
</feature>
<proteinExistence type="predicted"/>
<dbReference type="AlphaFoldDB" id="A9EUK8"/>
<feature type="domain" description="Sulfatase N-terminal" evidence="3">
    <location>
        <begin position="275"/>
        <end position="563"/>
    </location>
</feature>
<feature type="transmembrane region" description="Helical" evidence="2">
    <location>
        <begin position="119"/>
        <end position="141"/>
    </location>
</feature>
<feature type="compositionally biased region" description="Basic and acidic residues" evidence="1">
    <location>
        <begin position="1"/>
        <end position="10"/>
    </location>
</feature>
<dbReference type="KEGG" id="scl:sce0951"/>
<feature type="transmembrane region" description="Helical" evidence="2">
    <location>
        <begin position="201"/>
        <end position="221"/>
    </location>
</feature>
<dbReference type="HOGENOM" id="CLU_416706_0_0_7"/>
<dbReference type="PANTHER" id="PTHR43751">
    <property type="entry name" value="SULFATASE"/>
    <property type="match status" value="1"/>
</dbReference>
<dbReference type="InterPro" id="IPR017850">
    <property type="entry name" value="Alkaline_phosphatase_core_sf"/>
</dbReference>
<accession>A9EUK8</accession>
<evidence type="ECO:0000259" key="3">
    <source>
        <dbReference type="Pfam" id="PF00884"/>
    </source>
</evidence>